<dbReference type="SMART" id="SM00341">
    <property type="entry name" value="HRDC"/>
    <property type="match status" value="1"/>
</dbReference>
<evidence type="ECO:0000313" key="26">
    <source>
        <dbReference type="Proteomes" id="UP001152320"/>
    </source>
</evidence>
<dbReference type="SUPFAM" id="SSF53098">
    <property type="entry name" value="Ribonuclease H-like"/>
    <property type="match status" value="1"/>
</dbReference>
<dbReference type="GO" id="GO:0071051">
    <property type="term" value="P:poly(A)-dependent snoRNA 3'-end processing"/>
    <property type="evidence" value="ECO:0007669"/>
    <property type="project" value="TreeGrafter"/>
</dbReference>
<evidence type="ECO:0000256" key="2">
    <source>
        <dbReference type="ARBA" id="ARBA00004496"/>
    </source>
</evidence>
<dbReference type="Gene3D" id="3.30.420.10">
    <property type="entry name" value="Ribonuclease H-like superfamily/Ribonuclease H"/>
    <property type="match status" value="1"/>
</dbReference>
<evidence type="ECO:0000256" key="23">
    <source>
        <dbReference type="SAM" id="MobiDB-lite"/>
    </source>
</evidence>
<feature type="compositionally biased region" description="Basic and acidic residues" evidence="23">
    <location>
        <begin position="763"/>
        <end position="787"/>
    </location>
</feature>
<evidence type="ECO:0000256" key="10">
    <source>
        <dbReference type="ARBA" id="ARBA00022723"/>
    </source>
</evidence>
<dbReference type="InterPro" id="IPR045092">
    <property type="entry name" value="Rrp6-like"/>
</dbReference>
<keyword evidence="9" id="KW-0540">Nuclease</keyword>
<dbReference type="SMART" id="SM00474">
    <property type="entry name" value="35EXOc"/>
    <property type="match status" value="1"/>
</dbReference>
<evidence type="ECO:0000256" key="17">
    <source>
        <dbReference type="ARBA" id="ARBA00022884"/>
    </source>
</evidence>
<dbReference type="GO" id="GO:0006281">
    <property type="term" value="P:DNA repair"/>
    <property type="evidence" value="ECO:0007669"/>
    <property type="project" value="UniProtKB-KW"/>
</dbReference>
<dbReference type="GO" id="GO:0005654">
    <property type="term" value="C:nucleoplasm"/>
    <property type="evidence" value="ECO:0007669"/>
    <property type="project" value="UniProtKB-SubCell"/>
</dbReference>
<keyword evidence="11" id="KW-0227">DNA damage</keyword>
<dbReference type="InterPro" id="IPR010997">
    <property type="entry name" value="HRDC-like_sf"/>
</dbReference>
<evidence type="ECO:0000256" key="19">
    <source>
        <dbReference type="ARBA" id="ARBA00023242"/>
    </source>
</evidence>
<dbReference type="GO" id="GO:0046872">
    <property type="term" value="F:metal ion binding"/>
    <property type="evidence" value="ECO:0007669"/>
    <property type="project" value="UniProtKB-KW"/>
</dbReference>
<evidence type="ECO:0000313" key="25">
    <source>
        <dbReference type="EMBL" id="KAJ8021610.1"/>
    </source>
</evidence>
<dbReference type="InterPro" id="IPR002121">
    <property type="entry name" value="HRDC_dom"/>
</dbReference>
<dbReference type="PROSITE" id="PS50967">
    <property type="entry name" value="HRDC"/>
    <property type="match status" value="1"/>
</dbReference>
<evidence type="ECO:0000259" key="24">
    <source>
        <dbReference type="PROSITE" id="PS50967"/>
    </source>
</evidence>
<dbReference type="GO" id="GO:0071036">
    <property type="term" value="P:nuclear polyadenylation-dependent snoRNA catabolic process"/>
    <property type="evidence" value="ECO:0007669"/>
    <property type="project" value="TreeGrafter"/>
</dbReference>
<dbReference type="GO" id="GO:0000467">
    <property type="term" value="P:exonucleolytic trimming to generate mature 3'-end of 5.8S rRNA from tricistronic rRNA transcript (SSU-rRNA, 5.8S rRNA, LSU-rRNA)"/>
    <property type="evidence" value="ECO:0007669"/>
    <property type="project" value="InterPro"/>
</dbReference>
<comment type="cofactor">
    <cofactor evidence="1">
        <name>Mg(2+)</name>
        <dbReference type="ChEBI" id="CHEBI:18420"/>
    </cofactor>
</comment>
<keyword evidence="10" id="KW-0479">Metal-binding</keyword>
<comment type="subcellular location">
    <subcellularLocation>
        <location evidence="2">Cytoplasm</location>
    </subcellularLocation>
    <subcellularLocation>
        <location evidence="3">Nucleus</location>
        <location evidence="3">Nucleolus</location>
    </subcellularLocation>
    <subcellularLocation>
        <location evidence="4">Nucleus</location>
        <location evidence="4">Nucleoplasm</location>
    </subcellularLocation>
</comment>
<dbReference type="PANTHER" id="PTHR12124:SF47">
    <property type="entry name" value="EXOSOME COMPONENT 10"/>
    <property type="match status" value="1"/>
</dbReference>
<dbReference type="InterPro" id="IPR002562">
    <property type="entry name" value="3'-5'_exonuclease_dom"/>
</dbReference>
<dbReference type="SUPFAM" id="SSF47819">
    <property type="entry name" value="HRDC-like"/>
    <property type="match status" value="1"/>
</dbReference>
<dbReference type="Pfam" id="PF00570">
    <property type="entry name" value="HRDC"/>
    <property type="match status" value="1"/>
</dbReference>
<comment type="subunit">
    <text evidence="21">Component of the RNA exosome complex. The catalytically inactive RNA exosome core complex (Exo-9) associates with the catalytic subunit EXOSC10/RRP6 (via its N-terminus). Exo-9 may associate with DIS3 to form the nucleolar exosome complex, or DIS3L to form the cytoplasmic exosome complex. The RNA exosome complex interacts with cofactors C1D/RRP47, MPHOSPH6/MPP6 and MTREX/MTR4. Interacts with MTREX; the interaction with MTREX mediates the association of MTREX with nuclear RNA exosomes. Part of the small subunit (SSU) processome, composed of more than 70 proteins and the RNA chaperone small nucleolar RNA (snoRNA) U3. Interacts with ALYREF/THOC4. Interacts with DHX36; this interaction occurs in a RNase-insensitive manner. Interacts with NRDE2. Interacts (via C-terminus) with USP36 (via C-terminus); the interaction is facilitated by the association with RNA and promotes sumoylation of EXOSC10.</text>
</comment>
<keyword evidence="8" id="KW-0597">Phosphoprotein</keyword>
<keyword evidence="18" id="KW-0234">DNA repair</keyword>
<dbReference type="GO" id="GO:0071038">
    <property type="term" value="P:TRAMP-dependent tRNA surveillance pathway"/>
    <property type="evidence" value="ECO:0007669"/>
    <property type="project" value="TreeGrafter"/>
</dbReference>
<dbReference type="Pfam" id="PF08066">
    <property type="entry name" value="PMC2NT"/>
    <property type="match status" value="1"/>
</dbReference>
<keyword evidence="12" id="KW-0378">Hydrolase</keyword>
<dbReference type="FunFam" id="1.10.150.80:FF:000001">
    <property type="entry name" value="Putative exosome component 10"/>
    <property type="match status" value="1"/>
</dbReference>
<dbReference type="GO" id="GO:0071044">
    <property type="term" value="P:histone mRNA catabolic process"/>
    <property type="evidence" value="ECO:0007669"/>
    <property type="project" value="TreeGrafter"/>
</dbReference>
<dbReference type="CDD" id="cd06147">
    <property type="entry name" value="Rrp6p_like_exo"/>
    <property type="match status" value="1"/>
</dbReference>
<evidence type="ECO:0000256" key="9">
    <source>
        <dbReference type="ARBA" id="ARBA00022722"/>
    </source>
</evidence>
<evidence type="ECO:0000256" key="18">
    <source>
        <dbReference type="ARBA" id="ARBA00023204"/>
    </source>
</evidence>
<dbReference type="InterPro" id="IPR012588">
    <property type="entry name" value="Exosome-assoc_fac_Rrp6_N"/>
</dbReference>
<dbReference type="GO" id="GO:0005737">
    <property type="term" value="C:cytoplasm"/>
    <property type="evidence" value="ECO:0007669"/>
    <property type="project" value="UniProtKB-SubCell"/>
</dbReference>
<comment type="similarity">
    <text evidence="20">Belongs to the exosome component 10/RRP6 family.</text>
</comment>
<dbReference type="InterPro" id="IPR049559">
    <property type="entry name" value="Rrp6p-like_exo"/>
</dbReference>
<dbReference type="OrthoDB" id="2250022at2759"/>
<dbReference type="GO" id="GO:0003727">
    <property type="term" value="F:single-stranded RNA binding"/>
    <property type="evidence" value="ECO:0007669"/>
    <property type="project" value="TreeGrafter"/>
</dbReference>
<evidence type="ECO:0000256" key="5">
    <source>
        <dbReference type="ARBA" id="ARBA00022490"/>
    </source>
</evidence>
<protein>
    <recommendedName>
        <fullName evidence="22">Exosome complex component 10</fullName>
    </recommendedName>
</protein>
<evidence type="ECO:0000256" key="21">
    <source>
        <dbReference type="ARBA" id="ARBA00065628"/>
    </source>
</evidence>
<feature type="region of interest" description="Disordered" evidence="23">
    <location>
        <begin position="813"/>
        <end position="871"/>
    </location>
</feature>
<dbReference type="GO" id="GO:0071037">
    <property type="term" value="P:nuclear polyadenylation-dependent snRNA catabolic process"/>
    <property type="evidence" value="ECO:0007669"/>
    <property type="project" value="TreeGrafter"/>
</dbReference>
<dbReference type="Gene3D" id="1.10.150.80">
    <property type="entry name" value="HRDC domain"/>
    <property type="match status" value="1"/>
</dbReference>
<proteinExistence type="inferred from homology"/>
<keyword evidence="14" id="KW-0269">Exonuclease</keyword>
<keyword evidence="15" id="KW-0460">Magnesium</keyword>
<accession>A0A9Q0YFR3</accession>
<dbReference type="GO" id="GO:0019219">
    <property type="term" value="P:regulation of nucleobase-containing compound metabolic process"/>
    <property type="evidence" value="ECO:0007669"/>
    <property type="project" value="UniProtKB-ARBA"/>
</dbReference>
<keyword evidence="26" id="KW-1185">Reference proteome</keyword>
<reference evidence="25" key="1">
    <citation type="submission" date="2021-10" db="EMBL/GenBank/DDBJ databases">
        <title>Tropical sea cucumber genome reveals ecological adaptation and Cuvierian tubules defense mechanism.</title>
        <authorList>
            <person name="Chen T."/>
        </authorList>
    </citation>
    <scope>NUCLEOTIDE SEQUENCE</scope>
    <source>
        <strain evidence="25">Nanhai2018</strain>
        <tissue evidence="25">Muscle</tissue>
    </source>
</reference>
<keyword evidence="13" id="KW-0271">Exosome</keyword>
<dbReference type="GO" id="GO:0071040">
    <property type="term" value="P:nuclear polyadenylation-dependent antisense transcript catabolic process"/>
    <property type="evidence" value="ECO:0007669"/>
    <property type="project" value="TreeGrafter"/>
</dbReference>
<feature type="region of interest" description="Disordered" evidence="23">
    <location>
        <begin position="713"/>
        <end position="787"/>
    </location>
</feature>
<dbReference type="EMBL" id="JAIZAY010000021">
    <property type="protein sequence ID" value="KAJ8021610.1"/>
    <property type="molecule type" value="Genomic_DNA"/>
</dbReference>
<dbReference type="GO" id="GO:0000176">
    <property type="term" value="C:nuclear exosome (RNase complex)"/>
    <property type="evidence" value="ECO:0007669"/>
    <property type="project" value="InterPro"/>
</dbReference>
<evidence type="ECO:0000256" key="8">
    <source>
        <dbReference type="ARBA" id="ARBA00022553"/>
    </source>
</evidence>
<evidence type="ECO:0000256" key="16">
    <source>
        <dbReference type="ARBA" id="ARBA00022843"/>
    </source>
</evidence>
<keyword evidence="5" id="KW-0963">Cytoplasm</keyword>
<dbReference type="GO" id="GO:0000175">
    <property type="term" value="F:3'-5'-RNA exonuclease activity"/>
    <property type="evidence" value="ECO:0007669"/>
    <property type="project" value="InterPro"/>
</dbReference>
<dbReference type="Pfam" id="PF01612">
    <property type="entry name" value="DNA_pol_A_exo1"/>
    <property type="match status" value="1"/>
</dbReference>
<keyword evidence="7" id="KW-0698">rRNA processing</keyword>
<sequence>MAEEEAAEVPSPLISGYESVDAFAQNAFTTIVSALKAGNGLPRNGDDFDYYSSFDGFRNFCHQNGERILRIIQQMIGNQTMTNALAKSSLSLEVEEKMEALIDANDSMLEKVGILLDEATGTKKQPALEIPAHAPAVAEVSIASWNKKDKNLSTPSSSFHMMYAKNTPRPQLKFAEKVDNSNIPFKPVIKYKPNALKPLETDVKSSYQSVQEFISQQRKEVETGIPAVSAPHPYQFEIESFEPEEWQLEVDESCQYLPLQLTPLTVITENEDLQNLSELLKKQKQFAVDLEHHSYRSFQGFTCLMQISTADHDYLIDTLELRSELHILNESFTDPKIVKVLHGASMDIEWLQRDFGLYIVNLFDTGEASRVLGLARNSLAYLLKYYCKVEADKKYQLADWRIRPLPDEMKLYAREDTHYLLYIYNKMKEELINLGNEQKNLLKSVFERSKAIALKKYNKPLFTSGSYLTLYYKKNRKQFNAKQIHAFKLLYAWRDSIAREEDESTGYVLPNHMLFQISEHLPRETSGILACCNPIPPLVMQNLPELHRLVMQARNYQGEPEVKQVKKVTETSKVPSEEVTFSSRVIDILESILHCPHDLTSTDHSTLQSIEPLQSTKPTLQMAEPRVPILGTGIAPGLEESSKLSSKADKVARINASLYNPFQMYLPTTTKSSATPGKPSQVDPSILNADKITIGDVSSPIRRVINSPYVWKMKQSPKPTVPPQQDAKKSEEILPKVTEKSAKPKKSQEREAVPLRAMKRKTSREDSHTSKETNPNKRTKKELADKIPDFSRVNQTQFQPYNYSENQHIRFDNYNVTPEDPLPLKKKGSRYHKRVIPTTNVRPQSGQKSMSFSQSERYRSTGSKGRQNWPK</sequence>
<keyword evidence="19" id="KW-0539">Nucleus</keyword>
<evidence type="ECO:0000256" key="15">
    <source>
        <dbReference type="ARBA" id="ARBA00022842"/>
    </source>
</evidence>
<evidence type="ECO:0000256" key="14">
    <source>
        <dbReference type="ARBA" id="ARBA00022839"/>
    </source>
</evidence>
<dbReference type="Proteomes" id="UP001152320">
    <property type="component" value="Chromosome 21"/>
</dbReference>
<dbReference type="GO" id="GO:0005730">
    <property type="term" value="C:nucleolus"/>
    <property type="evidence" value="ECO:0007669"/>
    <property type="project" value="UniProtKB-SubCell"/>
</dbReference>
<keyword evidence="17" id="KW-0694">RNA-binding</keyword>
<keyword evidence="6" id="KW-1017">Isopeptide bond</keyword>
<evidence type="ECO:0000256" key="1">
    <source>
        <dbReference type="ARBA" id="ARBA00001946"/>
    </source>
</evidence>
<evidence type="ECO:0000256" key="20">
    <source>
        <dbReference type="ARBA" id="ARBA00043957"/>
    </source>
</evidence>
<dbReference type="InterPro" id="IPR012337">
    <property type="entry name" value="RNaseH-like_sf"/>
</dbReference>
<evidence type="ECO:0000256" key="3">
    <source>
        <dbReference type="ARBA" id="ARBA00004604"/>
    </source>
</evidence>
<feature type="domain" description="HRDC" evidence="24">
    <location>
        <begin position="480"/>
        <end position="560"/>
    </location>
</feature>
<evidence type="ECO:0000256" key="13">
    <source>
        <dbReference type="ARBA" id="ARBA00022835"/>
    </source>
</evidence>
<comment type="caution">
    <text evidence="25">The sequence shown here is derived from an EMBL/GenBank/DDBJ whole genome shotgun (WGS) entry which is preliminary data.</text>
</comment>
<evidence type="ECO:0000256" key="7">
    <source>
        <dbReference type="ARBA" id="ARBA00022552"/>
    </source>
</evidence>
<dbReference type="GO" id="GO:0071035">
    <property type="term" value="P:nuclear polyadenylation-dependent rRNA catabolic process"/>
    <property type="evidence" value="ECO:0007669"/>
    <property type="project" value="TreeGrafter"/>
</dbReference>
<dbReference type="GO" id="GO:0071039">
    <property type="term" value="P:nuclear polyadenylation-dependent CUT catabolic process"/>
    <property type="evidence" value="ECO:0007669"/>
    <property type="project" value="TreeGrafter"/>
</dbReference>
<dbReference type="FunFam" id="3.30.420.10:FF:000022">
    <property type="entry name" value="Exosome component 10"/>
    <property type="match status" value="1"/>
</dbReference>
<gene>
    <name evidence="25" type="ORF">HOLleu_38861</name>
</gene>
<dbReference type="AlphaFoldDB" id="A0A9Q0YFR3"/>
<dbReference type="PANTHER" id="PTHR12124">
    <property type="entry name" value="POLYMYOSITIS/SCLERODERMA AUTOANTIGEN-RELATED"/>
    <property type="match status" value="1"/>
</dbReference>
<feature type="compositionally biased region" description="Polar residues" evidence="23">
    <location>
        <begin position="837"/>
        <end position="871"/>
    </location>
</feature>
<evidence type="ECO:0000256" key="22">
    <source>
        <dbReference type="ARBA" id="ARBA00070703"/>
    </source>
</evidence>
<organism evidence="25 26">
    <name type="scientific">Holothuria leucospilota</name>
    <name type="common">Black long sea cucumber</name>
    <name type="synonym">Mertensiothuria leucospilota</name>
    <dbReference type="NCBI Taxonomy" id="206669"/>
    <lineage>
        <taxon>Eukaryota</taxon>
        <taxon>Metazoa</taxon>
        <taxon>Echinodermata</taxon>
        <taxon>Eleutherozoa</taxon>
        <taxon>Echinozoa</taxon>
        <taxon>Holothuroidea</taxon>
        <taxon>Aspidochirotacea</taxon>
        <taxon>Aspidochirotida</taxon>
        <taxon>Holothuriidae</taxon>
        <taxon>Holothuria</taxon>
    </lineage>
</organism>
<evidence type="ECO:0000256" key="4">
    <source>
        <dbReference type="ARBA" id="ARBA00004642"/>
    </source>
</evidence>
<dbReference type="InterPro" id="IPR044876">
    <property type="entry name" value="HRDC_dom_sf"/>
</dbReference>
<keyword evidence="16" id="KW-0832">Ubl conjugation</keyword>
<evidence type="ECO:0000256" key="6">
    <source>
        <dbReference type="ARBA" id="ARBA00022499"/>
    </source>
</evidence>
<evidence type="ECO:0000256" key="11">
    <source>
        <dbReference type="ARBA" id="ARBA00022763"/>
    </source>
</evidence>
<name>A0A9Q0YFR3_HOLLE</name>
<feature type="compositionally biased region" description="Basic residues" evidence="23">
    <location>
        <begin position="824"/>
        <end position="835"/>
    </location>
</feature>
<feature type="compositionally biased region" description="Basic and acidic residues" evidence="23">
    <location>
        <begin position="726"/>
        <end position="753"/>
    </location>
</feature>
<dbReference type="GO" id="GO:0000166">
    <property type="term" value="F:nucleotide binding"/>
    <property type="evidence" value="ECO:0007669"/>
    <property type="project" value="InterPro"/>
</dbReference>
<evidence type="ECO:0000256" key="12">
    <source>
        <dbReference type="ARBA" id="ARBA00022801"/>
    </source>
</evidence>
<dbReference type="InterPro" id="IPR036397">
    <property type="entry name" value="RNaseH_sf"/>
</dbReference>